<dbReference type="SUPFAM" id="SSF56784">
    <property type="entry name" value="HAD-like"/>
    <property type="match status" value="1"/>
</dbReference>
<dbReference type="Proteomes" id="UP000594454">
    <property type="component" value="Chromosome 3"/>
</dbReference>
<sequence length="284" mass="32345">MWKIILVEILEKQHGIPREEGEQITDKFLQSFRSCPDNAQTTLDSWRSYLWCQALPANYQHLSDVIYKNWLQLRYRYLALTTEYENMLKKLSKFYLLALITNGPSNGQWEKINKLNISQYFDCILVSSDLPWEKPNPNIFLAACNILNVKPQQCLMIGDKIQTDIQGGKEANLGGTVWIPITNDYDANSITPRPDVIVKNLLEIYNFLPTTNVSALRNNSERAAHGMDDSDDDDAAHCSSRPQRSQSQSTITSGASSSRRVSQQYRRQVSFSAVDFNDSSCDCS</sequence>
<dbReference type="InterPro" id="IPR051400">
    <property type="entry name" value="HAD-like_hydrolase"/>
</dbReference>
<dbReference type="InterPro" id="IPR036412">
    <property type="entry name" value="HAD-like_sf"/>
</dbReference>
<dbReference type="Pfam" id="PF13419">
    <property type="entry name" value="HAD_2"/>
    <property type="match status" value="1"/>
</dbReference>
<keyword evidence="2" id="KW-0378">Hydrolase</keyword>
<dbReference type="EMBL" id="LR899011">
    <property type="protein sequence ID" value="CAD7083990.1"/>
    <property type="molecule type" value="Genomic_DNA"/>
</dbReference>
<evidence type="ECO:0000256" key="1">
    <source>
        <dbReference type="ARBA" id="ARBA00001946"/>
    </source>
</evidence>
<dbReference type="AlphaFoldDB" id="A0A7R8UNP5"/>
<proteinExistence type="predicted"/>
<gene>
    <name evidence="5" type="ORF">HERILL_LOCUS6910</name>
</gene>
<comment type="cofactor">
    <cofactor evidence="1">
        <name>Mg(2+)</name>
        <dbReference type="ChEBI" id="CHEBI:18420"/>
    </cofactor>
</comment>
<dbReference type="InterPro" id="IPR041492">
    <property type="entry name" value="HAD_2"/>
</dbReference>
<evidence type="ECO:0000313" key="5">
    <source>
        <dbReference type="EMBL" id="CAD7083990.1"/>
    </source>
</evidence>
<name>A0A7R8UNP5_HERIL</name>
<dbReference type="NCBIfam" id="TIGR02253">
    <property type="entry name" value="CTE7"/>
    <property type="match status" value="1"/>
</dbReference>
<dbReference type="OrthoDB" id="1694274at2759"/>
<reference evidence="5 6" key="1">
    <citation type="submission" date="2020-11" db="EMBL/GenBank/DDBJ databases">
        <authorList>
            <person name="Wallbank WR R."/>
            <person name="Pardo Diaz C."/>
            <person name="Kozak K."/>
            <person name="Martin S."/>
            <person name="Jiggins C."/>
            <person name="Moest M."/>
            <person name="Warren A I."/>
            <person name="Generalovic N T."/>
            <person name="Byers J.R.P. K."/>
            <person name="Montejo-Kovacevich G."/>
            <person name="Yen C E."/>
        </authorList>
    </citation>
    <scope>NUCLEOTIDE SEQUENCE [LARGE SCALE GENOMIC DNA]</scope>
</reference>
<feature type="compositionally biased region" description="Low complexity" evidence="4">
    <location>
        <begin position="239"/>
        <end position="264"/>
    </location>
</feature>
<dbReference type="PANTHER" id="PTHR46470">
    <property type="entry name" value="N-ACYLNEURAMINATE-9-PHOSPHATASE"/>
    <property type="match status" value="1"/>
</dbReference>
<dbReference type="GO" id="GO:0050124">
    <property type="term" value="F:N-acylneuraminate-9-phosphatase activity"/>
    <property type="evidence" value="ECO:0007669"/>
    <property type="project" value="TreeGrafter"/>
</dbReference>
<dbReference type="NCBIfam" id="TIGR01549">
    <property type="entry name" value="HAD-SF-IA-v1"/>
    <property type="match status" value="1"/>
</dbReference>
<dbReference type="PANTHER" id="PTHR46470:SF3">
    <property type="entry name" value="N-ACYLNEURAMINATE-9-PHOSPHATASE"/>
    <property type="match status" value="1"/>
</dbReference>
<evidence type="ECO:0000256" key="3">
    <source>
        <dbReference type="ARBA" id="ARBA00022842"/>
    </source>
</evidence>
<dbReference type="Gene3D" id="3.40.50.1000">
    <property type="entry name" value="HAD superfamily/HAD-like"/>
    <property type="match status" value="1"/>
</dbReference>
<evidence type="ECO:0000256" key="4">
    <source>
        <dbReference type="SAM" id="MobiDB-lite"/>
    </source>
</evidence>
<dbReference type="InParanoid" id="A0A7R8UNP5"/>
<dbReference type="InterPro" id="IPR023214">
    <property type="entry name" value="HAD_sf"/>
</dbReference>
<dbReference type="InterPro" id="IPR006439">
    <property type="entry name" value="HAD-SF_hydro_IA"/>
</dbReference>
<protein>
    <recommendedName>
        <fullName evidence="7">N-acylneuraminate-9-phosphatase</fullName>
    </recommendedName>
</protein>
<accession>A0A7R8UNP5</accession>
<dbReference type="InterPro" id="IPR011950">
    <property type="entry name" value="HAD-SF_hydro_IA_CTE7"/>
</dbReference>
<feature type="region of interest" description="Disordered" evidence="4">
    <location>
        <begin position="223"/>
        <end position="264"/>
    </location>
</feature>
<dbReference type="FunCoup" id="A0A7R8UNP5">
    <property type="interactions" value="565"/>
</dbReference>
<keyword evidence="6" id="KW-1185">Reference proteome</keyword>
<organism evidence="5 6">
    <name type="scientific">Hermetia illucens</name>
    <name type="common">Black soldier fly</name>
    <dbReference type="NCBI Taxonomy" id="343691"/>
    <lineage>
        <taxon>Eukaryota</taxon>
        <taxon>Metazoa</taxon>
        <taxon>Ecdysozoa</taxon>
        <taxon>Arthropoda</taxon>
        <taxon>Hexapoda</taxon>
        <taxon>Insecta</taxon>
        <taxon>Pterygota</taxon>
        <taxon>Neoptera</taxon>
        <taxon>Endopterygota</taxon>
        <taxon>Diptera</taxon>
        <taxon>Brachycera</taxon>
        <taxon>Stratiomyomorpha</taxon>
        <taxon>Stratiomyidae</taxon>
        <taxon>Hermetiinae</taxon>
        <taxon>Hermetia</taxon>
    </lineage>
</organism>
<dbReference type="Gene3D" id="1.20.120.710">
    <property type="entry name" value="Haloacid dehalogenase hydrolase-like domain"/>
    <property type="match status" value="1"/>
</dbReference>
<evidence type="ECO:0000313" key="6">
    <source>
        <dbReference type="Proteomes" id="UP000594454"/>
    </source>
</evidence>
<dbReference type="GO" id="GO:0046380">
    <property type="term" value="P:N-acetylneuraminate biosynthetic process"/>
    <property type="evidence" value="ECO:0007669"/>
    <property type="project" value="TreeGrafter"/>
</dbReference>
<keyword evidence="3" id="KW-0460">Magnesium</keyword>
<evidence type="ECO:0000256" key="2">
    <source>
        <dbReference type="ARBA" id="ARBA00022801"/>
    </source>
</evidence>
<evidence type="ECO:0008006" key="7">
    <source>
        <dbReference type="Google" id="ProtNLM"/>
    </source>
</evidence>